<name>U9ULG1_RHIID</name>
<proteinExistence type="predicted"/>
<gene>
    <name evidence="1" type="ORF">GLOINDRAFT_94422</name>
</gene>
<dbReference type="AlphaFoldDB" id="U9ULG1"/>
<sequence length="119" mass="14001">MNWLLHVFIIYITGPNNWINKYRSGLVLDSLFIVETWKLILVTPINNLSYFKICKIKTCYRSERSIEEVTRQRQMTTQLKSLYTTRVIVFFQLRGLSVLLFLASELSVVLSSFQLGLEF</sequence>
<reference evidence="1" key="1">
    <citation type="submission" date="2013-07" db="EMBL/GenBank/DDBJ databases">
        <title>The genome of an arbuscular mycorrhizal fungus provides insights into the evolution of the oldest plant symbiosis.</title>
        <authorList>
            <consortium name="DOE Joint Genome Institute"/>
            <person name="Tisserant E."/>
            <person name="Malbreil M."/>
            <person name="Kuo A."/>
            <person name="Kohler A."/>
            <person name="Symeonidi A."/>
            <person name="Balestrini R."/>
            <person name="Charron P."/>
            <person name="Duensing N."/>
            <person name="Frei-dit-Frey N."/>
            <person name="Gianinazzi-Pearson V."/>
            <person name="Gilbert B."/>
            <person name="Handa Y."/>
            <person name="Hijri M."/>
            <person name="Kaul R."/>
            <person name="Kawaguchi M."/>
            <person name="Krajinski F."/>
            <person name="Lammers P."/>
            <person name="Lapierre D."/>
            <person name="Masclaux F.G."/>
            <person name="Murat C."/>
            <person name="Morin E."/>
            <person name="Ndikumana S."/>
            <person name="Pagni M."/>
            <person name="Petitpierre D."/>
            <person name="Requena N."/>
            <person name="Rosikiewicz P."/>
            <person name="Riley R."/>
            <person name="Saito K."/>
            <person name="San Clemente H."/>
            <person name="Shapiro H."/>
            <person name="van Tuinen D."/>
            <person name="Becard G."/>
            <person name="Bonfante P."/>
            <person name="Paszkowski U."/>
            <person name="Shachar-Hill Y."/>
            <person name="Young J.P."/>
            <person name="Sanders I.R."/>
            <person name="Henrissat B."/>
            <person name="Rensing S.A."/>
            <person name="Grigoriev I.V."/>
            <person name="Corradi N."/>
            <person name="Roux C."/>
            <person name="Martin F."/>
        </authorList>
    </citation>
    <scope>NUCLEOTIDE SEQUENCE</scope>
    <source>
        <strain evidence="1">DAOM 197198</strain>
    </source>
</reference>
<dbReference type="HOGENOM" id="CLU_2062684_0_0_1"/>
<evidence type="ECO:0000313" key="1">
    <source>
        <dbReference type="EMBL" id="ESA16441.1"/>
    </source>
</evidence>
<dbReference type="EMBL" id="KI281047">
    <property type="protein sequence ID" value="ESA16441.1"/>
    <property type="molecule type" value="Genomic_DNA"/>
</dbReference>
<organism evidence="1">
    <name type="scientific">Rhizophagus irregularis (strain DAOM 181602 / DAOM 197198 / MUCL 43194)</name>
    <name type="common">Arbuscular mycorrhizal fungus</name>
    <name type="synonym">Glomus intraradices</name>
    <dbReference type="NCBI Taxonomy" id="747089"/>
    <lineage>
        <taxon>Eukaryota</taxon>
        <taxon>Fungi</taxon>
        <taxon>Fungi incertae sedis</taxon>
        <taxon>Mucoromycota</taxon>
        <taxon>Glomeromycotina</taxon>
        <taxon>Glomeromycetes</taxon>
        <taxon>Glomerales</taxon>
        <taxon>Glomeraceae</taxon>
        <taxon>Rhizophagus</taxon>
    </lineage>
</organism>
<accession>U9ULG1</accession>
<protein>
    <submittedName>
        <fullName evidence="1">Uncharacterized protein</fullName>
    </submittedName>
</protein>